<feature type="region of interest" description="Disordered" evidence="6">
    <location>
        <begin position="741"/>
        <end position="771"/>
    </location>
</feature>
<dbReference type="InterPro" id="IPR003191">
    <property type="entry name" value="Guanylate-bd/ATL_C"/>
</dbReference>
<comment type="similarity">
    <text evidence="4">Belongs to the TRAFAC class dynamin-like GTPase superfamily. GB1/RHD3 GTPase family.</text>
</comment>
<sequence>MAFAYEPSAKQIIDLSEGNKIAANEDILRQVFLNPSVKDKPVCVVSINGTFRQGKSFLINFFVRYLKLKYKLKKITSEKWLNAEDGNISGTAWKCGSGRHTVGILVWSEIFITELPSGEEIAIVLLDSQGTFDVDTTKQDCAAIFAISTLISSVQIFNLKEKISLLDLEHLECFSGYGQLALQEGSRWNAAPFQNLWFLIRDWPYQFEFDFGTSGGQQLLNSVVSRTTELTSELNIQKDNILKLFENIYCCLLPHPGETVAKSPSFSGKLEDIDERFLKHVEEFVPKILSQENLVPKTINGEKIKVSDLFTFIQLYCDYFSGGNVPPLPTMYMATAEAQLKIAVTESGAMYKEAMDEIVLVDASLENDVLEEHHLQQKQNAMDNFNNKKILGNIEIKRKFKTLLKGKLDQRFIEYRRLNRVKQEKEKEIAYQQQAFETHLREETEIDKKSQAEEIQRELVALRNKQTSLEQQLLEERKRRDEETLNLIMEKSREQLENQEQLQEKLAAAYQHAFETQLREETENVKKLHDEEIQRELEALRNRQTSLEQQLLEERNKHGEEKLKLIMEKSREQLENQEKLQEKLETAYQQQALETQLREETEKLKKLYDEEIQRELEALRNRQTSLEQQLVDERNKHGEEKLNLIMEKSREQLENQEKLQEKLENEIERRYEDKLAYRQQLLEEEMCRKTAQMEIEQKSRLHELEMQYTQEKNACLRTEKDSLEDDKGKLLEALERATKLAEEAKQEAQEAREEAQEAREKVESTSGCKIL</sequence>
<dbReference type="SUPFAM" id="SSF48340">
    <property type="entry name" value="Interferon-induced guanylate-binding protein 1 (GBP1), C-terminal domain"/>
    <property type="match status" value="1"/>
</dbReference>
<evidence type="ECO:0000313" key="8">
    <source>
        <dbReference type="EMBL" id="KAJ3644284.1"/>
    </source>
</evidence>
<evidence type="ECO:0000256" key="6">
    <source>
        <dbReference type="SAM" id="MobiDB-lite"/>
    </source>
</evidence>
<dbReference type="GO" id="GO:0005525">
    <property type="term" value="F:GTP binding"/>
    <property type="evidence" value="ECO:0007669"/>
    <property type="project" value="UniProtKB-KW"/>
</dbReference>
<feature type="compositionally biased region" description="Basic and acidic residues" evidence="6">
    <location>
        <begin position="741"/>
        <end position="763"/>
    </location>
</feature>
<feature type="domain" description="GB1/RHD3-type G" evidence="7">
    <location>
        <begin position="39"/>
        <end position="293"/>
    </location>
</feature>
<dbReference type="Proteomes" id="UP001168821">
    <property type="component" value="Unassembled WGS sequence"/>
</dbReference>
<name>A0AA38HVH0_9CUCU</name>
<dbReference type="Gene3D" id="1.20.58.420">
    <property type="entry name" value="AHSP"/>
    <property type="match status" value="1"/>
</dbReference>
<proteinExistence type="inferred from homology"/>
<dbReference type="Gene3D" id="3.40.50.300">
    <property type="entry name" value="P-loop containing nucleotide triphosphate hydrolases"/>
    <property type="match status" value="1"/>
</dbReference>
<dbReference type="Pfam" id="PF02841">
    <property type="entry name" value="GBP_C"/>
    <property type="match status" value="1"/>
</dbReference>
<accession>A0AA38HVH0</accession>
<dbReference type="EMBL" id="JALNTZ010000008">
    <property type="protein sequence ID" value="KAJ3644284.1"/>
    <property type="molecule type" value="Genomic_DNA"/>
</dbReference>
<protein>
    <recommendedName>
        <fullName evidence="7">GB1/RHD3-type G domain-containing protein</fullName>
    </recommendedName>
</protein>
<feature type="coiled-coil region" evidence="5">
    <location>
        <begin position="415"/>
        <end position="673"/>
    </location>
</feature>
<evidence type="ECO:0000256" key="5">
    <source>
        <dbReference type="SAM" id="Coils"/>
    </source>
</evidence>
<dbReference type="PANTHER" id="PTHR10751">
    <property type="entry name" value="GUANYLATE BINDING PROTEIN"/>
    <property type="match status" value="1"/>
</dbReference>
<evidence type="ECO:0000259" key="7">
    <source>
        <dbReference type="PROSITE" id="PS51715"/>
    </source>
</evidence>
<dbReference type="AlphaFoldDB" id="A0AA38HVH0"/>
<dbReference type="InterPro" id="IPR036543">
    <property type="entry name" value="Guanylate-bd_C_sf"/>
</dbReference>
<evidence type="ECO:0000256" key="1">
    <source>
        <dbReference type="ARBA" id="ARBA00022741"/>
    </source>
</evidence>
<keyword evidence="3" id="KW-0342">GTP-binding</keyword>
<organism evidence="8 9">
    <name type="scientific">Zophobas morio</name>
    <dbReference type="NCBI Taxonomy" id="2755281"/>
    <lineage>
        <taxon>Eukaryota</taxon>
        <taxon>Metazoa</taxon>
        <taxon>Ecdysozoa</taxon>
        <taxon>Arthropoda</taxon>
        <taxon>Hexapoda</taxon>
        <taxon>Insecta</taxon>
        <taxon>Pterygota</taxon>
        <taxon>Neoptera</taxon>
        <taxon>Endopterygota</taxon>
        <taxon>Coleoptera</taxon>
        <taxon>Polyphaga</taxon>
        <taxon>Cucujiformia</taxon>
        <taxon>Tenebrionidae</taxon>
        <taxon>Zophobas</taxon>
    </lineage>
</organism>
<dbReference type="Pfam" id="PF02263">
    <property type="entry name" value="GBP"/>
    <property type="match status" value="1"/>
</dbReference>
<keyword evidence="5" id="KW-0175">Coiled coil</keyword>
<dbReference type="SUPFAM" id="SSF52540">
    <property type="entry name" value="P-loop containing nucleoside triphosphate hydrolases"/>
    <property type="match status" value="1"/>
</dbReference>
<keyword evidence="9" id="KW-1185">Reference proteome</keyword>
<reference evidence="8" key="1">
    <citation type="journal article" date="2023" name="G3 (Bethesda)">
        <title>Whole genome assemblies of Zophobas morio and Tenebrio molitor.</title>
        <authorList>
            <person name="Kaur S."/>
            <person name="Stinson S.A."/>
            <person name="diCenzo G.C."/>
        </authorList>
    </citation>
    <scope>NUCLEOTIDE SEQUENCE</scope>
    <source>
        <strain evidence="8">QUZm001</strain>
    </source>
</reference>
<dbReference type="InterPro" id="IPR015894">
    <property type="entry name" value="Guanylate-bd_N"/>
</dbReference>
<dbReference type="InterPro" id="IPR027417">
    <property type="entry name" value="P-loop_NTPase"/>
</dbReference>
<keyword evidence="1" id="KW-0547">Nucleotide-binding</keyword>
<evidence type="ECO:0000256" key="4">
    <source>
        <dbReference type="PROSITE-ProRule" id="PRU01052"/>
    </source>
</evidence>
<dbReference type="GO" id="GO:0003924">
    <property type="term" value="F:GTPase activity"/>
    <property type="evidence" value="ECO:0007669"/>
    <property type="project" value="InterPro"/>
</dbReference>
<dbReference type="PROSITE" id="PS51715">
    <property type="entry name" value="G_GB1_RHD3"/>
    <property type="match status" value="1"/>
</dbReference>
<dbReference type="InterPro" id="IPR030386">
    <property type="entry name" value="G_GB1_RHD3_dom"/>
</dbReference>
<keyword evidence="2" id="KW-0378">Hydrolase</keyword>
<gene>
    <name evidence="8" type="ORF">Zmor_026950</name>
</gene>
<evidence type="ECO:0000256" key="2">
    <source>
        <dbReference type="ARBA" id="ARBA00022801"/>
    </source>
</evidence>
<comment type="caution">
    <text evidence="8">The sequence shown here is derived from an EMBL/GenBank/DDBJ whole genome shotgun (WGS) entry which is preliminary data.</text>
</comment>
<evidence type="ECO:0000313" key="9">
    <source>
        <dbReference type="Proteomes" id="UP001168821"/>
    </source>
</evidence>
<evidence type="ECO:0000256" key="3">
    <source>
        <dbReference type="ARBA" id="ARBA00023134"/>
    </source>
</evidence>